<keyword evidence="3" id="KW-1185">Reference proteome</keyword>
<protein>
    <submittedName>
        <fullName evidence="2">Uncharacterized protein</fullName>
    </submittedName>
</protein>
<sequence>MEISLDRKQGLLRQWLQDGEARPGPEWRKISRLTAAAALVFDRAGAPNAKVSLQDLWAAGEELTTLAAMIRDPGSVTGATFTTRPDIEIPRPEPIRMVLGHSFNVGEFVIAYGARAEASGRESESEADIIWSSGALVFLGLKRVASARQFFAFLDGLPQEPFRVLTGVYQAKRSDCPASIQAAATPAPRPVKGTGSGGVSVRSAPADRGARHRSSVGASVKP</sequence>
<organism evidence="2 3">
    <name type="scientific">Brevundimonas pondensis</name>
    <dbReference type="NCBI Taxonomy" id="2774189"/>
    <lineage>
        <taxon>Bacteria</taxon>
        <taxon>Pseudomonadati</taxon>
        <taxon>Pseudomonadota</taxon>
        <taxon>Alphaproteobacteria</taxon>
        <taxon>Caulobacterales</taxon>
        <taxon>Caulobacteraceae</taxon>
        <taxon>Brevundimonas</taxon>
    </lineage>
</organism>
<reference evidence="2 3" key="1">
    <citation type="submission" date="2020-09" db="EMBL/GenBank/DDBJ databases">
        <title>Brevundimonas sp. LVF1 isolated from an oligotrophic pond in Goettingen, Germany.</title>
        <authorList>
            <person name="Friedrich I."/>
            <person name="Klassen A."/>
            <person name="Neubauer H."/>
            <person name="Schneider D."/>
            <person name="Hertel R."/>
            <person name="Daniel R."/>
        </authorList>
    </citation>
    <scope>NUCLEOTIDE SEQUENCE [LARGE SCALE GENOMIC DNA]</scope>
    <source>
        <strain evidence="2 3">LVF1</strain>
    </source>
</reference>
<accession>A0ABX7SL29</accession>
<proteinExistence type="predicted"/>
<dbReference type="RefSeq" id="WP_207825562.1">
    <property type="nucleotide sequence ID" value="NZ_CP062006.1"/>
</dbReference>
<evidence type="ECO:0000313" key="3">
    <source>
        <dbReference type="Proteomes" id="UP000663942"/>
    </source>
</evidence>
<feature type="region of interest" description="Disordered" evidence="1">
    <location>
        <begin position="181"/>
        <end position="222"/>
    </location>
</feature>
<dbReference type="EMBL" id="CP062006">
    <property type="protein sequence ID" value="QTC88389.1"/>
    <property type="molecule type" value="Genomic_DNA"/>
</dbReference>
<evidence type="ECO:0000256" key="1">
    <source>
        <dbReference type="SAM" id="MobiDB-lite"/>
    </source>
</evidence>
<name>A0ABX7SL29_9CAUL</name>
<evidence type="ECO:0000313" key="2">
    <source>
        <dbReference type="EMBL" id="QTC88389.1"/>
    </source>
</evidence>
<gene>
    <name evidence="2" type="ORF">IFE19_03055</name>
</gene>
<dbReference type="Proteomes" id="UP000663942">
    <property type="component" value="Chromosome"/>
</dbReference>